<accession>A0ABP5EUX3</accession>
<keyword evidence="2" id="KW-1185">Reference proteome</keyword>
<evidence type="ECO:0008006" key="3">
    <source>
        <dbReference type="Google" id="ProtNLM"/>
    </source>
</evidence>
<sequence length="203" mass="22333">MADLLRTGAPLDYHELVDLALDGLLHRIAPDCWVAVGTRVDAHVRAQALGPAPVNRLVLSHRSAYWVWWGQGLGPVTPEYTTARRRRLRGAQLACTVHEKNLDPSEIALLSGIAVTTRERTLRDVLMTTVDRVLADLRAETGAPVARVAPEDLPEAALTEARAVLLTLPEEHRQDFGEYIAGAYRLPGLMTLRALVDRALRGL</sequence>
<comment type="caution">
    <text evidence="1">The sequence shown here is derived from an EMBL/GenBank/DDBJ whole genome shotgun (WGS) entry which is preliminary data.</text>
</comment>
<proteinExistence type="predicted"/>
<dbReference type="Proteomes" id="UP001500755">
    <property type="component" value="Unassembled WGS sequence"/>
</dbReference>
<evidence type="ECO:0000313" key="2">
    <source>
        <dbReference type="Proteomes" id="UP001500755"/>
    </source>
</evidence>
<dbReference type="RefSeq" id="WP_344309107.1">
    <property type="nucleotide sequence ID" value="NZ_BAAANO010000017.1"/>
</dbReference>
<gene>
    <name evidence="1" type="ORF">GCM10009755_18930</name>
</gene>
<name>A0ABP5EUX3_9MICO</name>
<organism evidence="1 2">
    <name type="scientific">Brevibacterium samyangense</name>
    <dbReference type="NCBI Taxonomy" id="366888"/>
    <lineage>
        <taxon>Bacteria</taxon>
        <taxon>Bacillati</taxon>
        <taxon>Actinomycetota</taxon>
        <taxon>Actinomycetes</taxon>
        <taxon>Micrococcales</taxon>
        <taxon>Brevibacteriaceae</taxon>
        <taxon>Brevibacterium</taxon>
    </lineage>
</organism>
<protein>
    <recommendedName>
        <fullName evidence="3">Transcriptional regulator</fullName>
    </recommendedName>
</protein>
<evidence type="ECO:0000313" key="1">
    <source>
        <dbReference type="EMBL" id="GAA2008641.1"/>
    </source>
</evidence>
<reference evidence="2" key="1">
    <citation type="journal article" date="2019" name="Int. J. Syst. Evol. Microbiol.">
        <title>The Global Catalogue of Microorganisms (GCM) 10K type strain sequencing project: providing services to taxonomists for standard genome sequencing and annotation.</title>
        <authorList>
            <consortium name="The Broad Institute Genomics Platform"/>
            <consortium name="The Broad Institute Genome Sequencing Center for Infectious Disease"/>
            <person name="Wu L."/>
            <person name="Ma J."/>
        </authorList>
    </citation>
    <scope>NUCLEOTIDE SEQUENCE [LARGE SCALE GENOMIC DNA]</scope>
    <source>
        <strain evidence="2">JCM 14546</strain>
    </source>
</reference>
<dbReference type="EMBL" id="BAAANO010000017">
    <property type="protein sequence ID" value="GAA2008641.1"/>
    <property type="molecule type" value="Genomic_DNA"/>
</dbReference>